<evidence type="ECO:0000313" key="2">
    <source>
        <dbReference type="EMBL" id="GBP76624.1"/>
    </source>
</evidence>
<evidence type="ECO:0000256" key="1">
    <source>
        <dbReference type="SAM" id="MobiDB-lite"/>
    </source>
</evidence>
<feature type="region of interest" description="Disordered" evidence="1">
    <location>
        <begin position="64"/>
        <end position="84"/>
    </location>
</feature>
<evidence type="ECO:0000313" key="3">
    <source>
        <dbReference type="Proteomes" id="UP000299102"/>
    </source>
</evidence>
<comment type="caution">
    <text evidence="2">The sequence shown here is derived from an EMBL/GenBank/DDBJ whole genome shotgun (WGS) entry which is preliminary data.</text>
</comment>
<dbReference type="Proteomes" id="UP000299102">
    <property type="component" value="Unassembled WGS sequence"/>
</dbReference>
<gene>
    <name evidence="2" type="ORF">EVAR_54585_1</name>
</gene>
<organism evidence="2 3">
    <name type="scientific">Eumeta variegata</name>
    <name type="common">Bagworm moth</name>
    <name type="synonym">Eumeta japonica</name>
    <dbReference type="NCBI Taxonomy" id="151549"/>
    <lineage>
        <taxon>Eukaryota</taxon>
        <taxon>Metazoa</taxon>
        <taxon>Ecdysozoa</taxon>
        <taxon>Arthropoda</taxon>
        <taxon>Hexapoda</taxon>
        <taxon>Insecta</taxon>
        <taxon>Pterygota</taxon>
        <taxon>Neoptera</taxon>
        <taxon>Endopterygota</taxon>
        <taxon>Lepidoptera</taxon>
        <taxon>Glossata</taxon>
        <taxon>Ditrysia</taxon>
        <taxon>Tineoidea</taxon>
        <taxon>Psychidae</taxon>
        <taxon>Oiketicinae</taxon>
        <taxon>Eumeta</taxon>
    </lineage>
</organism>
<sequence>MDENCEEREPLVQNAGPAVLFKSSSWHFGCLPLFLFPSLGYHSEMVFVHFPFLSLNLSHANKREKKSIQHPLSQPTAGGGVARRGALPEANQLDVFTAGPRRVVGAGHEASG</sequence>
<keyword evidence="3" id="KW-1185">Reference proteome</keyword>
<accession>A0A4C1YP08</accession>
<reference evidence="2 3" key="1">
    <citation type="journal article" date="2019" name="Commun. Biol.">
        <title>The bagworm genome reveals a unique fibroin gene that provides high tensile strength.</title>
        <authorList>
            <person name="Kono N."/>
            <person name="Nakamura H."/>
            <person name="Ohtoshi R."/>
            <person name="Tomita M."/>
            <person name="Numata K."/>
            <person name="Arakawa K."/>
        </authorList>
    </citation>
    <scope>NUCLEOTIDE SEQUENCE [LARGE SCALE GENOMIC DNA]</scope>
</reference>
<dbReference type="EMBL" id="BGZK01001296">
    <property type="protein sequence ID" value="GBP76624.1"/>
    <property type="molecule type" value="Genomic_DNA"/>
</dbReference>
<dbReference type="AlphaFoldDB" id="A0A4C1YP08"/>
<name>A0A4C1YP08_EUMVA</name>
<protein>
    <submittedName>
        <fullName evidence="2">Uncharacterized protein</fullName>
    </submittedName>
</protein>
<proteinExistence type="predicted"/>